<evidence type="ECO:0000256" key="1">
    <source>
        <dbReference type="ARBA" id="ARBA00004651"/>
    </source>
</evidence>
<evidence type="ECO:0000259" key="8">
    <source>
        <dbReference type="Pfam" id="PF00924"/>
    </source>
</evidence>
<dbReference type="PANTHER" id="PTHR30460:SF0">
    <property type="entry name" value="MODERATE CONDUCTANCE MECHANOSENSITIVE CHANNEL YBIO"/>
    <property type="match status" value="1"/>
</dbReference>
<comment type="subcellular location">
    <subcellularLocation>
        <location evidence="1">Cell membrane</location>
        <topology evidence="1">Multi-pass membrane protein</topology>
    </subcellularLocation>
</comment>
<dbReference type="InterPro" id="IPR010920">
    <property type="entry name" value="LSM_dom_sf"/>
</dbReference>
<keyword evidence="6 7" id="KW-0472">Membrane</keyword>
<keyword evidence="5 7" id="KW-1133">Transmembrane helix</keyword>
<feature type="transmembrane region" description="Helical" evidence="7">
    <location>
        <begin position="73"/>
        <end position="91"/>
    </location>
</feature>
<organism evidence="11 12">
    <name type="scientific">Paludibaculum fermentans</name>
    <dbReference type="NCBI Taxonomy" id="1473598"/>
    <lineage>
        <taxon>Bacteria</taxon>
        <taxon>Pseudomonadati</taxon>
        <taxon>Acidobacteriota</taxon>
        <taxon>Terriglobia</taxon>
        <taxon>Bryobacterales</taxon>
        <taxon>Bryobacteraceae</taxon>
        <taxon>Paludibaculum</taxon>
    </lineage>
</organism>
<keyword evidence="12" id="KW-1185">Reference proteome</keyword>
<dbReference type="KEGG" id="pfer:IRI77_01430"/>
<keyword evidence="3" id="KW-1003">Cell membrane</keyword>
<evidence type="ECO:0000313" key="12">
    <source>
        <dbReference type="Proteomes" id="UP000593892"/>
    </source>
</evidence>
<feature type="transmembrane region" description="Helical" evidence="7">
    <location>
        <begin position="16"/>
        <end position="37"/>
    </location>
</feature>
<keyword evidence="4 7" id="KW-0812">Transmembrane</keyword>
<dbReference type="RefSeq" id="WP_194450313.1">
    <property type="nucleotide sequence ID" value="NZ_CP063849.1"/>
</dbReference>
<protein>
    <submittedName>
        <fullName evidence="11">Mechanosensitive ion channel family protein</fullName>
    </submittedName>
</protein>
<dbReference type="InterPro" id="IPR045276">
    <property type="entry name" value="YbiO_bact"/>
</dbReference>
<comment type="similarity">
    <text evidence="2">Belongs to the MscS (TC 1.A.23) family.</text>
</comment>
<dbReference type="Proteomes" id="UP000593892">
    <property type="component" value="Chromosome"/>
</dbReference>
<evidence type="ECO:0000313" key="11">
    <source>
        <dbReference type="EMBL" id="QOY88651.1"/>
    </source>
</evidence>
<dbReference type="GO" id="GO:0008381">
    <property type="term" value="F:mechanosensitive monoatomic ion channel activity"/>
    <property type="evidence" value="ECO:0007669"/>
    <property type="project" value="InterPro"/>
</dbReference>
<dbReference type="InterPro" id="IPR049278">
    <property type="entry name" value="MS_channel_C"/>
</dbReference>
<evidence type="ECO:0000256" key="5">
    <source>
        <dbReference type="ARBA" id="ARBA00022989"/>
    </source>
</evidence>
<dbReference type="PANTHER" id="PTHR30460">
    <property type="entry name" value="MODERATE CONDUCTANCE MECHANOSENSITIVE CHANNEL YBIO"/>
    <property type="match status" value="1"/>
</dbReference>
<evidence type="ECO:0000256" key="6">
    <source>
        <dbReference type="ARBA" id="ARBA00023136"/>
    </source>
</evidence>
<feature type="domain" description="Mechanosensitive ion channel MscS" evidence="8">
    <location>
        <begin position="120"/>
        <end position="183"/>
    </location>
</feature>
<dbReference type="Gene3D" id="1.10.287.1260">
    <property type="match status" value="1"/>
</dbReference>
<name>A0A7S7NRS1_PALFE</name>
<evidence type="ECO:0000256" key="2">
    <source>
        <dbReference type="ARBA" id="ARBA00008017"/>
    </source>
</evidence>
<evidence type="ECO:0000259" key="9">
    <source>
        <dbReference type="Pfam" id="PF21082"/>
    </source>
</evidence>
<dbReference type="InterPro" id="IPR011066">
    <property type="entry name" value="MscS_channel_C_sf"/>
</dbReference>
<dbReference type="InterPro" id="IPR006685">
    <property type="entry name" value="MscS_channel_2nd"/>
</dbReference>
<dbReference type="GO" id="GO:0005886">
    <property type="term" value="C:plasma membrane"/>
    <property type="evidence" value="ECO:0007669"/>
    <property type="project" value="UniProtKB-SubCell"/>
</dbReference>
<feature type="transmembrane region" description="Helical" evidence="7">
    <location>
        <begin position="103"/>
        <end position="121"/>
    </location>
</feature>
<dbReference type="Gene3D" id="3.30.70.100">
    <property type="match status" value="1"/>
</dbReference>
<feature type="domain" description="Mechanosensitive ion channel transmembrane helices 2/3" evidence="10">
    <location>
        <begin position="81"/>
        <end position="118"/>
    </location>
</feature>
<dbReference type="InterPro" id="IPR023408">
    <property type="entry name" value="MscS_beta-dom_sf"/>
</dbReference>
<evidence type="ECO:0000256" key="7">
    <source>
        <dbReference type="SAM" id="Phobius"/>
    </source>
</evidence>
<dbReference type="InterPro" id="IPR049142">
    <property type="entry name" value="MS_channel_1st"/>
</dbReference>
<dbReference type="InterPro" id="IPR011014">
    <property type="entry name" value="MscS_channel_TM-2"/>
</dbReference>
<evidence type="ECO:0000256" key="3">
    <source>
        <dbReference type="ARBA" id="ARBA00022475"/>
    </source>
</evidence>
<dbReference type="EMBL" id="CP063849">
    <property type="protein sequence ID" value="QOY88651.1"/>
    <property type="molecule type" value="Genomic_DNA"/>
</dbReference>
<evidence type="ECO:0000259" key="10">
    <source>
        <dbReference type="Pfam" id="PF21088"/>
    </source>
</evidence>
<accession>A0A7S7NRS1</accession>
<gene>
    <name evidence="11" type="ORF">IRI77_01430</name>
</gene>
<feature type="domain" description="Mechanosensitive ion channel MscS C-terminal" evidence="9">
    <location>
        <begin position="190"/>
        <end position="277"/>
    </location>
</feature>
<reference evidence="11 12" key="1">
    <citation type="submission" date="2020-10" db="EMBL/GenBank/DDBJ databases">
        <title>Complete genome sequence of Paludibaculum fermentans P105T, a facultatively anaerobic acidobacterium capable of dissimilatory Fe(III) reduction.</title>
        <authorList>
            <person name="Dedysh S.N."/>
            <person name="Beletsky A.V."/>
            <person name="Kulichevskaya I.S."/>
            <person name="Mardanov A.V."/>
            <person name="Ravin N.V."/>
        </authorList>
    </citation>
    <scope>NUCLEOTIDE SEQUENCE [LARGE SCALE GENOMIC DNA]</scope>
    <source>
        <strain evidence="11 12">P105</strain>
    </source>
</reference>
<dbReference type="AlphaFoldDB" id="A0A7S7NRS1"/>
<evidence type="ECO:0000256" key="4">
    <source>
        <dbReference type="ARBA" id="ARBA00022692"/>
    </source>
</evidence>
<dbReference type="Gene3D" id="2.30.30.60">
    <property type="match status" value="1"/>
</dbReference>
<sequence>MTSFLSGIPVQRLDDYLFSALRIGGYLGGAALLNFLLSKLFSTVGRVSADLVRERGGEVDLERAKQTNTVTTIARRVLFSLVWAFAILLALKREVGFEVGPLLAGAGVAGLAIGFAAQSVLKDWIGGFFLLTEGQIRIGDVVKVGDLSGSVEQLSLRTTVLRGYDGAVHVLANGGIQSFTNLTMGFSYAVFDVAVDFDEEPQRLMDVFREVSKEMRSDETFQRLILADIEIAGVDKFTEQGVVVKARLKTQPSQQWTVGRELNRRLRARCAQAGITIATAQRAVQLFEKGLQYDPNPVQPARRP</sequence>
<dbReference type="Pfam" id="PF21088">
    <property type="entry name" value="MS_channel_1st"/>
    <property type="match status" value="1"/>
</dbReference>
<dbReference type="SUPFAM" id="SSF50182">
    <property type="entry name" value="Sm-like ribonucleoproteins"/>
    <property type="match status" value="1"/>
</dbReference>
<dbReference type="Pfam" id="PF00924">
    <property type="entry name" value="MS_channel_2nd"/>
    <property type="match status" value="1"/>
</dbReference>
<dbReference type="Pfam" id="PF21082">
    <property type="entry name" value="MS_channel_3rd"/>
    <property type="match status" value="1"/>
</dbReference>
<proteinExistence type="inferred from homology"/>
<dbReference type="SUPFAM" id="SSF82861">
    <property type="entry name" value="Mechanosensitive channel protein MscS (YggB), transmembrane region"/>
    <property type="match status" value="1"/>
</dbReference>
<dbReference type="SUPFAM" id="SSF82689">
    <property type="entry name" value="Mechanosensitive channel protein MscS (YggB), C-terminal domain"/>
    <property type="match status" value="1"/>
</dbReference>